<keyword evidence="1" id="KW-0812">Transmembrane</keyword>
<name>A0A8S1URD3_9CILI</name>
<dbReference type="Proteomes" id="UP000689195">
    <property type="component" value="Unassembled WGS sequence"/>
</dbReference>
<accession>A0A8S1URD3</accession>
<feature type="transmembrane region" description="Helical" evidence="1">
    <location>
        <begin position="147"/>
        <end position="170"/>
    </location>
</feature>
<dbReference type="EMBL" id="CAJJDO010000042">
    <property type="protein sequence ID" value="CAD8165026.1"/>
    <property type="molecule type" value="Genomic_DNA"/>
</dbReference>
<evidence type="ECO:0000256" key="1">
    <source>
        <dbReference type="SAM" id="Phobius"/>
    </source>
</evidence>
<reference evidence="2" key="1">
    <citation type="submission" date="2021-01" db="EMBL/GenBank/DDBJ databases">
        <authorList>
            <consortium name="Genoscope - CEA"/>
            <person name="William W."/>
        </authorList>
    </citation>
    <scope>NUCLEOTIDE SEQUENCE</scope>
</reference>
<protein>
    <recommendedName>
        <fullName evidence="4">Transmembrane protein</fullName>
    </recommendedName>
</protein>
<keyword evidence="3" id="KW-1185">Reference proteome</keyword>
<keyword evidence="1" id="KW-1133">Transmembrane helix</keyword>
<dbReference type="AlphaFoldDB" id="A0A8S1URD3"/>
<gene>
    <name evidence="2" type="ORF">PPENT_87.1.T0420005</name>
</gene>
<sequence length="213" mass="25520">MYQFQLYNGLCLGKPFTFVQVNFCVQCNNLCEHFDGSSKYNFLSCSSITLQKHLKNLCLCWPGYFDYKLNLSYLSICGDQTQLLNKILMMVKMIHLRNIINVNLQVKMNVNLFQRQMLSKQRELLINQGYYQLHINFYWQQKMNNEMMIIFLMDIIFFNLNIIIFVFIEIKGFDIYMMKKMVGIQKELNVNLYVKMEQLLKKKNNALIQIYIL</sequence>
<evidence type="ECO:0008006" key="4">
    <source>
        <dbReference type="Google" id="ProtNLM"/>
    </source>
</evidence>
<evidence type="ECO:0000313" key="2">
    <source>
        <dbReference type="EMBL" id="CAD8165026.1"/>
    </source>
</evidence>
<proteinExistence type="predicted"/>
<organism evidence="2 3">
    <name type="scientific">Paramecium pentaurelia</name>
    <dbReference type="NCBI Taxonomy" id="43138"/>
    <lineage>
        <taxon>Eukaryota</taxon>
        <taxon>Sar</taxon>
        <taxon>Alveolata</taxon>
        <taxon>Ciliophora</taxon>
        <taxon>Intramacronucleata</taxon>
        <taxon>Oligohymenophorea</taxon>
        <taxon>Peniculida</taxon>
        <taxon>Parameciidae</taxon>
        <taxon>Paramecium</taxon>
    </lineage>
</organism>
<evidence type="ECO:0000313" key="3">
    <source>
        <dbReference type="Proteomes" id="UP000689195"/>
    </source>
</evidence>
<keyword evidence="1" id="KW-0472">Membrane</keyword>
<comment type="caution">
    <text evidence="2">The sequence shown here is derived from an EMBL/GenBank/DDBJ whole genome shotgun (WGS) entry which is preliminary data.</text>
</comment>